<dbReference type="PANTHER" id="PTHR21666:SF270">
    <property type="entry name" value="MUREIN HYDROLASE ACTIVATOR ENVC"/>
    <property type="match status" value="1"/>
</dbReference>
<evidence type="ECO:0000313" key="3">
    <source>
        <dbReference type="Proteomes" id="UP000001338"/>
    </source>
</evidence>
<dbReference type="RefSeq" id="WP_004498498.1">
    <property type="nucleotide sequence ID" value="NZ_AFLV02000004.1"/>
</dbReference>
<dbReference type="SUPFAM" id="SSF51261">
    <property type="entry name" value="Duplicated hybrid motif"/>
    <property type="match status" value="1"/>
</dbReference>
<evidence type="ECO:0000313" key="2">
    <source>
        <dbReference type="EMBL" id="EKR66396.1"/>
    </source>
</evidence>
<sequence length="318" mass="34169">LSATDVAEFKADWRKESPAQTDASIAGLKAAGYDTSGLEKFVNDYRNAKAANNSQVATTTHPTQSTGFFTNAYNAVVSGASNLWDRVTGGSKPSGSIEGSDGNFYRISDGKGSNEKVLEIFDRNGKPILDQNGKPVKGFSVWSGEGSLKQFDIISSGSKPTFTSPDGYQMSQPLDGKHIVTDTVHGNQNSPDYPQTDFHKNEPYHQAGHLGTDLIPQNPSKVNLYAAEGGSIVSIDRNTNGIKIKADSGYTLNYLHSSGLSEGIYPGARVEAGQVIGRIGGASNSKPNGYGVHLHFQVRDQDGKLLSTQKVFDRYEIE</sequence>
<dbReference type="GO" id="GO:0004222">
    <property type="term" value="F:metalloendopeptidase activity"/>
    <property type="evidence" value="ECO:0007669"/>
    <property type="project" value="TreeGrafter"/>
</dbReference>
<comment type="caution">
    <text evidence="2">The sequence shown here is derived from an EMBL/GenBank/DDBJ whole genome shotgun (WGS) entry which is preliminary data.</text>
</comment>
<feature type="non-terminal residue" evidence="2">
    <location>
        <position position="1"/>
    </location>
</feature>
<organism evidence="2 3">
    <name type="scientific">Leptospira weilii str. 2006001853</name>
    <dbReference type="NCBI Taxonomy" id="1001589"/>
    <lineage>
        <taxon>Bacteria</taxon>
        <taxon>Pseudomonadati</taxon>
        <taxon>Spirochaetota</taxon>
        <taxon>Spirochaetia</taxon>
        <taxon>Leptospirales</taxon>
        <taxon>Leptospiraceae</taxon>
        <taxon>Leptospira</taxon>
    </lineage>
</organism>
<accession>A0A828Z8X1</accession>
<dbReference type="InterPro" id="IPR016047">
    <property type="entry name" value="M23ase_b-sheet_dom"/>
</dbReference>
<dbReference type="Pfam" id="PF01551">
    <property type="entry name" value="Peptidase_M23"/>
    <property type="match status" value="1"/>
</dbReference>
<name>A0A828Z8X1_9LEPT</name>
<dbReference type="CDD" id="cd12797">
    <property type="entry name" value="M23_peptidase"/>
    <property type="match status" value="1"/>
</dbReference>
<dbReference type="InterPro" id="IPR050570">
    <property type="entry name" value="Cell_wall_metabolism_enzyme"/>
</dbReference>
<gene>
    <name evidence="2" type="ORF">LEP1GSC036_0892</name>
</gene>
<dbReference type="Proteomes" id="UP000001338">
    <property type="component" value="Unassembled WGS sequence"/>
</dbReference>
<reference evidence="2 3" key="1">
    <citation type="submission" date="2012-10" db="EMBL/GenBank/DDBJ databases">
        <authorList>
            <person name="Harkins D.M."/>
            <person name="Durkin A.S."/>
            <person name="Brinkac L.M."/>
            <person name="Haft D.H."/>
            <person name="Selengut J.D."/>
            <person name="Sanka R."/>
            <person name="DePew J."/>
            <person name="Purushe J."/>
            <person name="Whelen A.C."/>
            <person name="Vinetz J.M."/>
            <person name="Sutton G.G."/>
            <person name="Nierman W.C."/>
            <person name="Fouts D.E."/>
        </authorList>
    </citation>
    <scope>NUCLEOTIDE SEQUENCE [LARGE SCALE GENOMIC DNA]</scope>
    <source>
        <strain evidence="2 3">2006001853</strain>
    </source>
</reference>
<protein>
    <submittedName>
        <fullName evidence="2">Peptidase, M23 family</fullName>
    </submittedName>
</protein>
<evidence type="ECO:0000259" key="1">
    <source>
        <dbReference type="Pfam" id="PF01551"/>
    </source>
</evidence>
<dbReference type="InterPro" id="IPR011055">
    <property type="entry name" value="Dup_hybrid_motif"/>
</dbReference>
<dbReference type="Gene3D" id="2.70.70.10">
    <property type="entry name" value="Glucose Permease (Domain IIA)"/>
    <property type="match status" value="1"/>
</dbReference>
<dbReference type="EMBL" id="AFLV02000004">
    <property type="protein sequence ID" value="EKR66396.1"/>
    <property type="molecule type" value="Genomic_DNA"/>
</dbReference>
<dbReference type="PANTHER" id="PTHR21666">
    <property type="entry name" value="PEPTIDASE-RELATED"/>
    <property type="match status" value="1"/>
</dbReference>
<feature type="domain" description="M23ase beta-sheet core" evidence="1">
    <location>
        <begin position="209"/>
        <end position="302"/>
    </location>
</feature>
<proteinExistence type="predicted"/>
<dbReference type="AlphaFoldDB" id="A0A828Z8X1"/>